<accession>A0A0A0V1G2</accession>
<name>A0A0A0V1G2_BIFBR</name>
<organism evidence="2">
    <name type="scientific">Bifidobacterium breve</name>
    <dbReference type="NCBI Taxonomy" id="1685"/>
    <lineage>
        <taxon>Bacteria</taxon>
        <taxon>Bacillati</taxon>
        <taxon>Actinomycetota</taxon>
        <taxon>Actinomycetes</taxon>
        <taxon>Bifidobacteriales</taxon>
        <taxon>Bifidobacteriaceae</taxon>
        <taxon>Bifidobacterium</taxon>
    </lineage>
</organism>
<sequence length="110" mass="12861">MDYMGSGFRAGFRRGLRVAWDAMCFRPLRFEPWPAPSMPSLREHLESYGGIGMTAADFDRCEKDWYRMLDERNRMFDRYLTGMRCARYVLFGVWILAFAIVGLILVEVSS</sequence>
<evidence type="ECO:0000256" key="1">
    <source>
        <dbReference type="SAM" id="Phobius"/>
    </source>
</evidence>
<dbReference type="AlphaFoldDB" id="A0A0A0V1G2"/>
<keyword evidence="1" id="KW-1133">Transmembrane helix</keyword>
<evidence type="ECO:0000313" key="2">
    <source>
        <dbReference type="EMBL" id="AIW55212.1"/>
    </source>
</evidence>
<keyword evidence="1" id="KW-0812">Transmembrane</keyword>
<keyword evidence="1" id="KW-0472">Membrane</keyword>
<keyword evidence="2" id="KW-0614">Plasmid</keyword>
<feature type="transmembrane region" description="Helical" evidence="1">
    <location>
        <begin position="85"/>
        <end position="106"/>
    </location>
</feature>
<gene>
    <name evidence="2" type="ORF">B7017_p0163</name>
</gene>
<reference evidence="2" key="1">
    <citation type="journal article" date="2015" name="Appl. Environ. Microbiol.">
        <title>Discovery of a conjugative megaplasmid in Bifidobacterium breve.</title>
        <authorList>
            <person name="Bottacini F."/>
            <person name="O'Connell Motherway M."/>
            <person name="Casey E."/>
            <person name="McDonnell B."/>
            <person name="Mahony J."/>
            <person name="Ventura M."/>
            <person name="van Sinderen D."/>
        </authorList>
    </citation>
    <scope>NUCLEOTIDE SEQUENCE</scope>
    <source>
        <strain evidence="2">JCM 7017</strain>
        <plasmid evidence="2">megaplasmid pMP7017</plasmid>
    </source>
</reference>
<geneLocation type="plasmid" evidence="2">
    <name>megaplasmid pMP7017</name>
</geneLocation>
<protein>
    <submittedName>
        <fullName evidence="2">Uncharacterized protein</fullName>
    </submittedName>
</protein>
<proteinExistence type="predicted"/>
<dbReference type="RefSeq" id="WP_052791183.1">
    <property type="nucleotide sequence ID" value="NZ_KM406416.1"/>
</dbReference>
<dbReference type="EMBL" id="KM406416">
    <property type="protein sequence ID" value="AIW55212.1"/>
    <property type="molecule type" value="Genomic_DNA"/>
</dbReference>